<evidence type="ECO:0000256" key="1">
    <source>
        <dbReference type="SAM" id="MobiDB-lite"/>
    </source>
</evidence>
<feature type="compositionally biased region" description="Low complexity" evidence="1">
    <location>
        <begin position="7"/>
        <end position="25"/>
    </location>
</feature>
<comment type="caution">
    <text evidence="3">The sequence shown here is derived from an EMBL/GenBank/DDBJ whole genome shotgun (WGS) entry which is preliminary data.</text>
</comment>
<feature type="domain" description="eCIS core" evidence="2">
    <location>
        <begin position="52"/>
        <end position="127"/>
    </location>
</feature>
<protein>
    <submittedName>
        <fullName evidence="3">DUF4157 domain-containing protein</fullName>
    </submittedName>
</protein>
<dbReference type="RefSeq" id="WP_157341434.1">
    <property type="nucleotide sequence ID" value="NZ_WSEK01000004.1"/>
</dbReference>
<feature type="compositionally biased region" description="Pro residues" evidence="1">
    <location>
        <begin position="169"/>
        <end position="182"/>
    </location>
</feature>
<gene>
    <name evidence="3" type="ORF">GON03_07315</name>
</gene>
<dbReference type="CDD" id="cd00085">
    <property type="entry name" value="HNHc"/>
    <property type="match status" value="1"/>
</dbReference>
<evidence type="ECO:0000259" key="2">
    <source>
        <dbReference type="Pfam" id="PF13699"/>
    </source>
</evidence>
<feature type="region of interest" description="Disordered" evidence="1">
    <location>
        <begin position="1"/>
        <end position="25"/>
    </location>
</feature>
<evidence type="ECO:0000313" key="4">
    <source>
        <dbReference type="Proteomes" id="UP000473525"/>
    </source>
</evidence>
<feature type="region of interest" description="Disordered" evidence="1">
    <location>
        <begin position="163"/>
        <end position="203"/>
    </location>
</feature>
<dbReference type="EMBL" id="WSEK01000004">
    <property type="protein sequence ID" value="MVQ48987.1"/>
    <property type="molecule type" value="Genomic_DNA"/>
</dbReference>
<dbReference type="AlphaFoldDB" id="A0A6L6XQM9"/>
<dbReference type="PANTHER" id="PTHR48125">
    <property type="entry name" value="LP07818P1"/>
    <property type="match status" value="1"/>
</dbReference>
<evidence type="ECO:0000313" key="3">
    <source>
        <dbReference type="EMBL" id="MVQ48987.1"/>
    </source>
</evidence>
<proteinExistence type="predicted"/>
<feature type="compositionally biased region" description="Low complexity" evidence="1">
    <location>
        <begin position="183"/>
        <end position="203"/>
    </location>
</feature>
<dbReference type="Proteomes" id="UP000473525">
    <property type="component" value="Unassembled WGS sequence"/>
</dbReference>
<dbReference type="InterPro" id="IPR003615">
    <property type="entry name" value="HNH_nuc"/>
</dbReference>
<organism evidence="3 4">
    <name type="scientific">Nocardioides agri</name>
    <dbReference type="NCBI Taxonomy" id="2682843"/>
    <lineage>
        <taxon>Bacteria</taxon>
        <taxon>Bacillati</taxon>
        <taxon>Actinomycetota</taxon>
        <taxon>Actinomycetes</taxon>
        <taxon>Propionibacteriales</taxon>
        <taxon>Nocardioidaceae</taxon>
        <taxon>Nocardioides</taxon>
    </lineage>
</organism>
<accession>A0A6L6XQM9</accession>
<keyword evidence="4" id="KW-1185">Reference proteome</keyword>
<dbReference type="InterPro" id="IPR025295">
    <property type="entry name" value="eCIS_core_dom"/>
</dbReference>
<dbReference type="Pfam" id="PF13699">
    <property type="entry name" value="eCIS_core"/>
    <property type="match status" value="1"/>
</dbReference>
<sequence>MRQLTQAVRPAPVTARPVPRATARPVSKAAAPAAPAFVTPPVASVLAEEGRPLPAPVRSEMETALGHDLGSVRVHDGAGSARAAEEADARAFTVGDHVGFGSAGFHPETPEGRGLLAHELVHVLQGGASDHARAEAEAASAVASLARGERPTFTRHRGRATLHRAPNDAPAPPSVPAPPPASAPGAAAAPAITPTQPAPAGIPAVRLPTGLNVVTDTPPGIGTTELVVQVPQFSLPLEKGAGPWVQQAYNDAGNGGRLVFSPLIEGGSVAAYKEGTEDYKSVWLNKFGFTSTAAMANAFTSSTDPAVRASLQDPAVRDTVHKLRTNLRDAHCDIDHIVEKQIGGTSIPSNLQLLTSSKNQASGRQTYQSLVALVNAIRASDMRGPNVRNLQIRLRAATVPQGTSDPSFVIEDHLRAGRVVGRADVQAQAAGKPVSLRAGGMSETAQLRDTGDTTLDSMNRRLVPAMRLTTYRRGAQGANSAQDTILAELDSRAMRASGSGAGVRLVARRPAASAGDGPPAATQPPQGAAPEPTAAPAGETRELRLEDRNQRLNFFYPYLSPGELTQLSLDEQGSLSGTGFIRPTIPIFERLNVTFSRDTLALVAPLDKDKLRSPFPAGFRFTGGELALQLSPELIPRGNLTFSVGPAAQPLINGALSVTMTSGVLVASGDLTPARPIPGISSASGNVTWRSDTGWQGAIRATSSSIPNTTANLVLGFRTEGQRFAPYAEGGLVSRVRNAELGLNASWHGGPVSYRGHAVVERPLPMVDRIRLDGSYGERGLHLHGNAPIRWRNIDSSIDLNYDRRPDEAEGRFSGTATFAIRTPKAEGSATLTYDDQGRFTGRGMVAYQVTPNLRPQLGIELTADRRVKLTGEVRLNDIELTRRWPSAEGGRISIISGLGVKFSIPTPVPAVTAYGEIRGSLGLGYGVGPVMLRGVIFTGELYPFEDDPQVRARLRGSFVVPAYAELYGTFGAYIGLEVALGAVGAKGGVEITPRLRISAEGGIAVDADYDSGGFSFAAEAYASGQLTAAATVNLVADLYAAYGLFSHRWTYQAASVSAQIGPTVRLTIGRIAMSKTGEMTWPSLSQVRMEPQNIDPLAVVRDMLRRGEARET</sequence>
<dbReference type="PANTHER" id="PTHR48125:SF12">
    <property type="entry name" value="AT HOOK TRANSCRIPTION FACTOR FAMILY-RELATED"/>
    <property type="match status" value="1"/>
</dbReference>
<reference evidence="3 4" key="1">
    <citation type="submission" date="2019-12" db="EMBL/GenBank/DDBJ databases">
        <authorList>
            <person name="Huq M.A."/>
        </authorList>
    </citation>
    <scope>NUCLEOTIDE SEQUENCE [LARGE SCALE GENOMIC DNA]</scope>
    <source>
        <strain evidence="3 4">MAH-18</strain>
    </source>
</reference>
<feature type="region of interest" description="Disordered" evidence="1">
    <location>
        <begin position="509"/>
        <end position="538"/>
    </location>
</feature>
<name>A0A6L6XQM9_9ACTN</name>